<feature type="transmembrane region" description="Helical" evidence="5">
    <location>
        <begin position="168"/>
        <end position="186"/>
    </location>
</feature>
<dbReference type="AlphaFoldDB" id="A0A3S1BR86"/>
<comment type="subcellular location">
    <subcellularLocation>
        <location evidence="1">Membrane</location>
        <topology evidence="1">Multi-pass membrane protein</topology>
    </subcellularLocation>
</comment>
<evidence type="ECO:0000256" key="5">
    <source>
        <dbReference type="SAM" id="Phobius"/>
    </source>
</evidence>
<dbReference type="PRINTS" id="PR00171">
    <property type="entry name" value="SUGRTRNSPORT"/>
</dbReference>
<evidence type="ECO:0000256" key="1">
    <source>
        <dbReference type="ARBA" id="ARBA00004141"/>
    </source>
</evidence>
<keyword evidence="4 5" id="KW-0472">Membrane</keyword>
<dbReference type="InterPro" id="IPR003663">
    <property type="entry name" value="Sugar/inositol_transpt"/>
</dbReference>
<dbReference type="InterPro" id="IPR005828">
    <property type="entry name" value="MFS_sugar_transport-like"/>
</dbReference>
<evidence type="ECO:0000313" key="7">
    <source>
        <dbReference type="EMBL" id="RUS72973.1"/>
    </source>
</evidence>
<keyword evidence="2 5" id="KW-0812">Transmembrane</keyword>
<reference evidence="7 8" key="1">
    <citation type="submission" date="2019-01" db="EMBL/GenBank/DDBJ databases">
        <title>A draft genome assembly of the solar-powered sea slug Elysia chlorotica.</title>
        <authorList>
            <person name="Cai H."/>
            <person name="Li Q."/>
            <person name="Fang X."/>
            <person name="Li J."/>
            <person name="Curtis N.E."/>
            <person name="Altenburger A."/>
            <person name="Shibata T."/>
            <person name="Feng M."/>
            <person name="Maeda T."/>
            <person name="Schwartz J.A."/>
            <person name="Shigenobu S."/>
            <person name="Lundholm N."/>
            <person name="Nishiyama T."/>
            <person name="Yang H."/>
            <person name="Hasebe M."/>
            <person name="Li S."/>
            <person name="Pierce S.K."/>
            <person name="Wang J."/>
        </authorList>
    </citation>
    <scope>NUCLEOTIDE SEQUENCE [LARGE SCALE GENOMIC DNA]</scope>
    <source>
        <strain evidence="7">EC2010</strain>
        <tissue evidence="7">Whole organism of an adult</tissue>
    </source>
</reference>
<sequence length="266" mass="29164">MTSLVEDREDEPLTAEKPRVTAALVLTAFGISTGSFQYGYNISVLNEPYQVMHNYINNTNYIQSGNYLTSVRIRFFWSAIVSVFALGGAIGACIFGWWSATFGRKRGCLANTVLGFAATSLLVLSPFFQSFFSLFVGRLIMGIHAGLYTGLCPLYLNEISTPSTRGPLGIVHQTGTVTGLLVAQILGFPELLGNDRLWIVLLGFAGVPLLVQIAVLSLCPESPHYIAKVQRDAQATRNALQRLRGAFTVEEELYRLTDSKEAVVKE</sequence>
<dbReference type="GO" id="GO:0055056">
    <property type="term" value="F:D-glucose transmembrane transporter activity"/>
    <property type="evidence" value="ECO:0007669"/>
    <property type="project" value="TreeGrafter"/>
</dbReference>
<dbReference type="InterPro" id="IPR045263">
    <property type="entry name" value="GLUT"/>
</dbReference>
<feature type="non-terminal residue" evidence="7">
    <location>
        <position position="266"/>
    </location>
</feature>
<proteinExistence type="predicted"/>
<dbReference type="InterPro" id="IPR005829">
    <property type="entry name" value="Sugar_transporter_CS"/>
</dbReference>
<evidence type="ECO:0000259" key="6">
    <source>
        <dbReference type="PROSITE" id="PS50850"/>
    </source>
</evidence>
<dbReference type="EMBL" id="RQTK01000991">
    <property type="protein sequence ID" value="RUS72973.1"/>
    <property type="molecule type" value="Genomic_DNA"/>
</dbReference>
<dbReference type="PROSITE" id="PS50850">
    <property type="entry name" value="MFS"/>
    <property type="match status" value="1"/>
</dbReference>
<dbReference type="GO" id="GO:0046323">
    <property type="term" value="P:D-glucose import"/>
    <property type="evidence" value="ECO:0007669"/>
    <property type="project" value="TreeGrafter"/>
</dbReference>
<feature type="transmembrane region" description="Helical" evidence="5">
    <location>
        <begin position="198"/>
        <end position="219"/>
    </location>
</feature>
<gene>
    <name evidence="7" type="ORF">EGW08_019256</name>
</gene>
<dbReference type="PROSITE" id="PS00217">
    <property type="entry name" value="SUGAR_TRANSPORT_2"/>
    <property type="match status" value="1"/>
</dbReference>
<evidence type="ECO:0000256" key="3">
    <source>
        <dbReference type="ARBA" id="ARBA00022989"/>
    </source>
</evidence>
<dbReference type="OrthoDB" id="4540492at2759"/>
<feature type="transmembrane region" description="Helical" evidence="5">
    <location>
        <begin position="109"/>
        <end position="128"/>
    </location>
</feature>
<comment type="caution">
    <text evidence="7">The sequence shown here is derived from an EMBL/GenBank/DDBJ whole genome shotgun (WGS) entry which is preliminary data.</text>
</comment>
<dbReference type="PANTHER" id="PTHR23503">
    <property type="entry name" value="SOLUTE CARRIER FAMILY 2"/>
    <property type="match status" value="1"/>
</dbReference>
<name>A0A3S1BR86_ELYCH</name>
<accession>A0A3S1BR86</accession>
<feature type="transmembrane region" description="Helical" evidence="5">
    <location>
        <begin position="75"/>
        <end position="97"/>
    </location>
</feature>
<dbReference type="STRING" id="188477.A0A3S1BR86"/>
<evidence type="ECO:0000313" key="8">
    <source>
        <dbReference type="Proteomes" id="UP000271974"/>
    </source>
</evidence>
<feature type="transmembrane region" description="Helical" evidence="5">
    <location>
        <begin position="20"/>
        <end position="40"/>
    </location>
</feature>
<dbReference type="Proteomes" id="UP000271974">
    <property type="component" value="Unassembled WGS sequence"/>
</dbReference>
<protein>
    <recommendedName>
        <fullName evidence="6">Major facilitator superfamily (MFS) profile domain-containing protein</fullName>
    </recommendedName>
</protein>
<dbReference type="PANTHER" id="PTHR23503:SF132">
    <property type="entry name" value="SOLUTE CARRIER FAMILY 2, FACILITATED GLUCOSE TRANSPORTER MEMBER 5-LIKE"/>
    <property type="match status" value="1"/>
</dbReference>
<dbReference type="SUPFAM" id="SSF103473">
    <property type="entry name" value="MFS general substrate transporter"/>
    <property type="match status" value="1"/>
</dbReference>
<organism evidence="7 8">
    <name type="scientific">Elysia chlorotica</name>
    <name type="common">Eastern emerald elysia</name>
    <name type="synonym">Sea slug</name>
    <dbReference type="NCBI Taxonomy" id="188477"/>
    <lineage>
        <taxon>Eukaryota</taxon>
        <taxon>Metazoa</taxon>
        <taxon>Spiralia</taxon>
        <taxon>Lophotrochozoa</taxon>
        <taxon>Mollusca</taxon>
        <taxon>Gastropoda</taxon>
        <taxon>Heterobranchia</taxon>
        <taxon>Euthyneura</taxon>
        <taxon>Panpulmonata</taxon>
        <taxon>Sacoglossa</taxon>
        <taxon>Placobranchoidea</taxon>
        <taxon>Plakobranchidae</taxon>
        <taxon>Elysia</taxon>
    </lineage>
</organism>
<dbReference type="GO" id="GO:0005886">
    <property type="term" value="C:plasma membrane"/>
    <property type="evidence" value="ECO:0007669"/>
    <property type="project" value="TreeGrafter"/>
</dbReference>
<dbReference type="InterPro" id="IPR020846">
    <property type="entry name" value="MFS_dom"/>
</dbReference>
<dbReference type="GO" id="GO:0070837">
    <property type="term" value="P:dehydroascorbic acid transport"/>
    <property type="evidence" value="ECO:0007669"/>
    <property type="project" value="TreeGrafter"/>
</dbReference>
<keyword evidence="8" id="KW-1185">Reference proteome</keyword>
<keyword evidence="3 5" id="KW-1133">Transmembrane helix</keyword>
<feature type="domain" description="Major facilitator superfamily (MFS) profile" evidence="6">
    <location>
        <begin position="27"/>
        <end position="266"/>
    </location>
</feature>
<dbReference type="Gene3D" id="1.20.1250.20">
    <property type="entry name" value="MFS general substrate transporter like domains"/>
    <property type="match status" value="1"/>
</dbReference>
<feature type="transmembrane region" description="Helical" evidence="5">
    <location>
        <begin position="134"/>
        <end position="156"/>
    </location>
</feature>
<dbReference type="InterPro" id="IPR036259">
    <property type="entry name" value="MFS_trans_sf"/>
</dbReference>
<dbReference type="Pfam" id="PF00083">
    <property type="entry name" value="Sugar_tr"/>
    <property type="match status" value="1"/>
</dbReference>
<evidence type="ECO:0000256" key="2">
    <source>
        <dbReference type="ARBA" id="ARBA00022692"/>
    </source>
</evidence>
<evidence type="ECO:0000256" key="4">
    <source>
        <dbReference type="ARBA" id="ARBA00023136"/>
    </source>
</evidence>